<protein>
    <submittedName>
        <fullName evidence="1">Uncharacterized protein</fullName>
    </submittedName>
</protein>
<dbReference type="Proteomes" id="UP000218238">
    <property type="component" value="Unassembled WGS sequence"/>
</dbReference>
<reference evidence="1 2" key="1">
    <citation type="submission" date="2017-08" db="EMBL/GenBank/DDBJ databases">
        <title>Draft genome sequence of filamentous cyanobacterium Calothrix elsteri CCALA 953.</title>
        <authorList>
            <person name="Gagunashvili A.N."/>
            <person name="Elster J."/>
            <person name="Andresson O.S."/>
        </authorList>
    </citation>
    <scope>NUCLEOTIDE SEQUENCE [LARGE SCALE GENOMIC DNA]</scope>
    <source>
        <strain evidence="1 2">CCALA 953</strain>
    </source>
</reference>
<sequence length="69" mass="7959">MFIQDLVMSIKLSANKYMHRNRKQKPADCYLNPPCACINPGKEIECENCEHLESCLSRCHASSTKLFRI</sequence>
<evidence type="ECO:0000313" key="1">
    <source>
        <dbReference type="EMBL" id="PAX49088.1"/>
    </source>
</evidence>
<organism evidence="1 2">
    <name type="scientific">Brunnivagina elsteri CCALA 953</name>
    <dbReference type="NCBI Taxonomy" id="987040"/>
    <lineage>
        <taxon>Bacteria</taxon>
        <taxon>Bacillati</taxon>
        <taxon>Cyanobacteriota</taxon>
        <taxon>Cyanophyceae</taxon>
        <taxon>Nostocales</taxon>
        <taxon>Calotrichaceae</taxon>
        <taxon>Brunnivagina</taxon>
    </lineage>
</organism>
<keyword evidence="2" id="KW-1185">Reference proteome</keyword>
<comment type="caution">
    <text evidence="1">The sequence shown here is derived from an EMBL/GenBank/DDBJ whole genome shotgun (WGS) entry which is preliminary data.</text>
</comment>
<accession>A0A2A2TAY9</accession>
<dbReference type="EMBL" id="NTFS01000538">
    <property type="protein sequence ID" value="PAX49088.1"/>
    <property type="molecule type" value="Genomic_DNA"/>
</dbReference>
<proteinExistence type="predicted"/>
<evidence type="ECO:0000313" key="2">
    <source>
        <dbReference type="Proteomes" id="UP000218238"/>
    </source>
</evidence>
<gene>
    <name evidence="1" type="ORF">CK510_27925</name>
</gene>
<dbReference type="AlphaFoldDB" id="A0A2A2TAY9"/>
<dbReference type="OrthoDB" id="488913at2"/>
<name>A0A2A2TAY9_9CYAN</name>